<name>A0A6I6DIZ9_9FIRM</name>
<reference evidence="9" key="1">
    <citation type="journal article" date="2019" name="Microbiology">
        <title>Complete Genome Sequence of an Uncultured Bacterium of the Candidate Phylum Bipolaricaulota.</title>
        <authorList>
            <person name="Kadnikov V.V."/>
            <person name="Mardanov A.V."/>
            <person name="Beletsky A.V."/>
            <person name="Frank Y.A."/>
            <person name="Karnachuk O.V."/>
            <person name="Ravin N.V."/>
        </authorList>
    </citation>
    <scope>NUCLEOTIDE SEQUENCE [LARGE SCALE GENOMIC DNA]</scope>
</reference>
<dbReference type="GO" id="GO:0022625">
    <property type="term" value="C:cytosolic large ribosomal subunit"/>
    <property type="evidence" value="ECO:0007669"/>
    <property type="project" value="TreeGrafter"/>
</dbReference>
<dbReference type="PANTHER" id="PTHR12899">
    <property type="entry name" value="39S RIBOSOMAL PROTEIN L18, MITOCHONDRIAL"/>
    <property type="match status" value="1"/>
</dbReference>
<evidence type="ECO:0000256" key="6">
    <source>
        <dbReference type="ARBA" id="ARBA00035197"/>
    </source>
</evidence>
<evidence type="ECO:0000313" key="9">
    <source>
        <dbReference type="Proteomes" id="UP000426444"/>
    </source>
</evidence>
<dbReference type="Proteomes" id="UP000426444">
    <property type="component" value="Chromosome"/>
</dbReference>
<evidence type="ECO:0000313" key="8">
    <source>
        <dbReference type="EMBL" id="QGU00794.1"/>
    </source>
</evidence>
<evidence type="ECO:0000256" key="2">
    <source>
        <dbReference type="ARBA" id="ARBA00022730"/>
    </source>
</evidence>
<evidence type="ECO:0000256" key="3">
    <source>
        <dbReference type="ARBA" id="ARBA00022884"/>
    </source>
</evidence>
<keyword evidence="4 7" id="KW-0689">Ribosomal protein</keyword>
<comment type="function">
    <text evidence="7">This is one of the proteins that bind and probably mediate the attachment of the 5S RNA into the large ribosomal subunit, where it forms part of the central protuberance.</text>
</comment>
<dbReference type="KEGG" id="salq:SYNTR_2200"/>
<comment type="similarity">
    <text evidence="1 7">Belongs to the universal ribosomal protein uL18 family.</text>
</comment>
<dbReference type="InterPro" id="IPR057268">
    <property type="entry name" value="Ribosomal_L18"/>
</dbReference>
<gene>
    <name evidence="7" type="primary">rplR</name>
    <name evidence="8" type="ORF">SYNTR_2200</name>
</gene>
<comment type="subunit">
    <text evidence="7">Part of the 50S ribosomal subunit; part of the 5S rRNA/L5/L18/L25 subcomplex. Contacts the 5S and 23S rRNAs.</text>
</comment>
<organism evidence="8 9">
    <name type="scientific">Candidatus Syntrophocurvum alkaliphilum</name>
    <dbReference type="NCBI Taxonomy" id="2293317"/>
    <lineage>
        <taxon>Bacteria</taxon>
        <taxon>Bacillati</taxon>
        <taxon>Bacillota</taxon>
        <taxon>Clostridia</taxon>
        <taxon>Eubacteriales</taxon>
        <taxon>Syntrophomonadaceae</taxon>
        <taxon>Candidatus Syntrophocurvum</taxon>
    </lineage>
</organism>
<keyword evidence="3 7" id="KW-0694">RNA-binding</keyword>
<keyword evidence="5 7" id="KW-0687">Ribonucleoprotein</keyword>
<dbReference type="Gene3D" id="3.30.420.100">
    <property type="match status" value="1"/>
</dbReference>
<evidence type="ECO:0000256" key="1">
    <source>
        <dbReference type="ARBA" id="ARBA00007116"/>
    </source>
</evidence>
<keyword evidence="2 7" id="KW-0699">rRNA-binding</keyword>
<dbReference type="HAMAP" id="MF_01337_B">
    <property type="entry name" value="Ribosomal_uL18_B"/>
    <property type="match status" value="1"/>
</dbReference>
<accession>A0A6I6DIZ9</accession>
<keyword evidence="9" id="KW-1185">Reference proteome</keyword>
<dbReference type="CDD" id="cd00432">
    <property type="entry name" value="Ribosomal_L18_L5e"/>
    <property type="match status" value="1"/>
</dbReference>
<proteinExistence type="inferred from homology"/>
<dbReference type="EMBL" id="CP046457">
    <property type="protein sequence ID" value="QGU00794.1"/>
    <property type="molecule type" value="Genomic_DNA"/>
</dbReference>
<protein>
    <recommendedName>
        <fullName evidence="6 7">Large ribosomal subunit protein uL18</fullName>
    </recommendedName>
</protein>
<dbReference type="Pfam" id="PF00861">
    <property type="entry name" value="Ribosomal_L18p"/>
    <property type="match status" value="1"/>
</dbReference>
<dbReference type="RefSeq" id="WP_156204542.1">
    <property type="nucleotide sequence ID" value="NZ_CP046457.1"/>
</dbReference>
<dbReference type="PANTHER" id="PTHR12899:SF3">
    <property type="entry name" value="LARGE RIBOSOMAL SUBUNIT PROTEIN UL18M"/>
    <property type="match status" value="1"/>
</dbReference>
<dbReference type="InterPro" id="IPR004389">
    <property type="entry name" value="Ribosomal_uL18_bac-type"/>
</dbReference>
<sequence>MINKASKKETRYGKHKRIRKKISGTPDKPRLCVFKSSKNIYAQLIDDENGITLATASTLESDLQEFRGNISVEAAKRVGDSIAEKAKSKGVTKIVFDRNGYIYHGRIAALADAAREKGLEF</sequence>
<dbReference type="GO" id="GO:0008097">
    <property type="term" value="F:5S rRNA binding"/>
    <property type="evidence" value="ECO:0007669"/>
    <property type="project" value="TreeGrafter"/>
</dbReference>
<dbReference type="SUPFAM" id="SSF53137">
    <property type="entry name" value="Translational machinery components"/>
    <property type="match status" value="1"/>
</dbReference>
<dbReference type="GO" id="GO:0003735">
    <property type="term" value="F:structural constituent of ribosome"/>
    <property type="evidence" value="ECO:0007669"/>
    <property type="project" value="InterPro"/>
</dbReference>
<dbReference type="NCBIfam" id="TIGR00060">
    <property type="entry name" value="L18_bact"/>
    <property type="match status" value="1"/>
</dbReference>
<dbReference type="OrthoDB" id="9810939at2"/>
<evidence type="ECO:0000256" key="4">
    <source>
        <dbReference type="ARBA" id="ARBA00022980"/>
    </source>
</evidence>
<dbReference type="InterPro" id="IPR005484">
    <property type="entry name" value="Ribosomal_uL18_bac/plant/anim"/>
</dbReference>
<dbReference type="FunFam" id="3.30.420.100:FF:000001">
    <property type="entry name" value="50S ribosomal protein L18"/>
    <property type="match status" value="1"/>
</dbReference>
<dbReference type="GO" id="GO:0006412">
    <property type="term" value="P:translation"/>
    <property type="evidence" value="ECO:0007669"/>
    <property type="project" value="UniProtKB-UniRule"/>
</dbReference>
<evidence type="ECO:0000256" key="7">
    <source>
        <dbReference type="HAMAP-Rule" id="MF_01337"/>
    </source>
</evidence>
<evidence type="ECO:0000256" key="5">
    <source>
        <dbReference type="ARBA" id="ARBA00023274"/>
    </source>
</evidence>
<dbReference type="AlphaFoldDB" id="A0A6I6DIZ9"/>